<dbReference type="SFLD" id="SFLDS00029">
    <property type="entry name" value="Radical_SAM"/>
    <property type="match status" value="1"/>
</dbReference>
<evidence type="ECO:0000256" key="6">
    <source>
        <dbReference type="ARBA" id="ARBA00022723"/>
    </source>
</evidence>
<dbReference type="EMBL" id="JABAIA010000004">
    <property type="protein sequence ID" value="NLR68497.1"/>
    <property type="molecule type" value="Genomic_DNA"/>
</dbReference>
<dbReference type="SFLD" id="SFLDG01070">
    <property type="entry name" value="PLP-dependent"/>
    <property type="match status" value="1"/>
</dbReference>
<dbReference type="PANTHER" id="PTHR30538">
    <property type="entry name" value="LYSINE 2,3-AMINOMUTASE-RELATED"/>
    <property type="match status" value="1"/>
</dbReference>
<dbReference type="AlphaFoldDB" id="A0A847S6R1"/>
<evidence type="ECO:0000256" key="2">
    <source>
        <dbReference type="ARBA" id="ARBA00001966"/>
    </source>
</evidence>
<evidence type="ECO:0000256" key="3">
    <source>
        <dbReference type="ARBA" id="ARBA00008703"/>
    </source>
</evidence>
<dbReference type="GO" id="GO:0046872">
    <property type="term" value="F:metal ion binding"/>
    <property type="evidence" value="ECO:0007669"/>
    <property type="project" value="UniProtKB-KW"/>
</dbReference>
<keyword evidence="6" id="KW-0479">Metal-binding</keyword>
<dbReference type="PANTHER" id="PTHR30538:SF0">
    <property type="entry name" value="L-LYSINE 2,3-AMINOMUTASE AQ_1632-RELATED"/>
    <property type="match status" value="1"/>
</dbReference>
<keyword evidence="7 10" id="KW-0663">Pyridoxal phosphate</keyword>
<dbReference type="InterPro" id="IPR013785">
    <property type="entry name" value="Aldolase_TIM"/>
</dbReference>
<accession>A0A847S6R1</accession>
<feature type="modified residue" description="N6-(pyridoxal phosphate)lysine" evidence="10">
    <location>
        <position position="367"/>
    </location>
</feature>
<gene>
    <name evidence="11" type="ORF">HGH92_29605</name>
</gene>
<protein>
    <submittedName>
        <fullName evidence="11">Lysine 2,3-aminomutase</fullName>
    </submittedName>
</protein>
<reference evidence="11 12" key="1">
    <citation type="submission" date="2020-04" db="EMBL/GenBank/DDBJ databases">
        <authorList>
            <person name="Yin C."/>
        </authorList>
    </citation>
    <scope>NUCLEOTIDE SEQUENCE [LARGE SCALE GENOMIC DNA]</scope>
    <source>
        <strain evidence="11 12">Ae27</strain>
    </source>
</reference>
<dbReference type="GO" id="GO:0051539">
    <property type="term" value="F:4 iron, 4 sulfur cluster binding"/>
    <property type="evidence" value="ECO:0007669"/>
    <property type="project" value="UniProtKB-KW"/>
</dbReference>
<keyword evidence="8" id="KW-0408">Iron</keyword>
<dbReference type="InterPro" id="IPR003739">
    <property type="entry name" value="Lys_aminomutase/Glu_NH3_mut"/>
</dbReference>
<dbReference type="Gene3D" id="3.20.20.70">
    <property type="entry name" value="Aldolase class I"/>
    <property type="match status" value="1"/>
</dbReference>
<evidence type="ECO:0000256" key="1">
    <source>
        <dbReference type="ARBA" id="ARBA00001933"/>
    </source>
</evidence>
<dbReference type="RefSeq" id="WP_168874464.1">
    <property type="nucleotide sequence ID" value="NZ_JABAIA010000004.1"/>
</dbReference>
<dbReference type="InterPro" id="IPR058240">
    <property type="entry name" value="rSAM_sf"/>
</dbReference>
<organism evidence="11 12">
    <name type="scientific">Chitinophaga varians</name>
    <dbReference type="NCBI Taxonomy" id="2202339"/>
    <lineage>
        <taxon>Bacteria</taxon>
        <taxon>Pseudomonadati</taxon>
        <taxon>Bacteroidota</taxon>
        <taxon>Chitinophagia</taxon>
        <taxon>Chitinophagales</taxon>
        <taxon>Chitinophagaceae</taxon>
        <taxon>Chitinophaga</taxon>
    </lineage>
</organism>
<keyword evidence="5" id="KW-0949">S-adenosyl-L-methionine</keyword>
<name>A0A847S6R1_9BACT</name>
<dbReference type="Proteomes" id="UP000570474">
    <property type="component" value="Unassembled WGS sequence"/>
</dbReference>
<keyword evidence="12" id="KW-1185">Reference proteome</keyword>
<evidence type="ECO:0000256" key="10">
    <source>
        <dbReference type="PIRSR" id="PIRSR603739-50"/>
    </source>
</evidence>
<dbReference type="GO" id="GO:0003824">
    <property type="term" value="F:catalytic activity"/>
    <property type="evidence" value="ECO:0007669"/>
    <property type="project" value="InterPro"/>
</dbReference>
<evidence type="ECO:0000256" key="5">
    <source>
        <dbReference type="ARBA" id="ARBA00022691"/>
    </source>
</evidence>
<evidence type="ECO:0000256" key="8">
    <source>
        <dbReference type="ARBA" id="ARBA00023004"/>
    </source>
</evidence>
<dbReference type="InterPro" id="IPR007197">
    <property type="entry name" value="rSAM"/>
</dbReference>
<comment type="cofactor">
    <cofactor evidence="2">
        <name>[4Fe-4S] cluster</name>
        <dbReference type="ChEBI" id="CHEBI:49883"/>
    </cofactor>
</comment>
<evidence type="ECO:0000256" key="7">
    <source>
        <dbReference type="ARBA" id="ARBA00022898"/>
    </source>
</evidence>
<evidence type="ECO:0000313" key="11">
    <source>
        <dbReference type="EMBL" id="NLR68497.1"/>
    </source>
</evidence>
<keyword evidence="9" id="KW-0411">Iron-sulfur</keyword>
<comment type="cofactor">
    <cofactor evidence="1 10">
        <name>pyridoxal 5'-phosphate</name>
        <dbReference type="ChEBI" id="CHEBI:597326"/>
    </cofactor>
</comment>
<dbReference type="SUPFAM" id="SSF102114">
    <property type="entry name" value="Radical SAM enzymes"/>
    <property type="match status" value="1"/>
</dbReference>
<evidence type="ECO:0000313" key="12">
    <source>
        <dbReference type="Proteomes" id="UP000570474"/>
    </source>
</evidence>
<evidence type="ECO:0000256" key="9">
    <source>
        <dbReference type="ARBA" id="ARBA00023014"/>
    </source>
</evidence>
<sequence>MQYQAYSINNFRKIPEVNRYLSKAQVGGIELVGNIFPFKVNNYIIEELINWDNVPDDPVFRLVFPQEEMLRPYHYQQLRHAIGTGLEAYLRYTVRDIRLQLNPHPAGQMDMNVPYFGDACLDGTQHKYDQTVLLFPAQGQSCHAYCSFCFRWPQFVGAKDMKFSAHGTQDVLQYLKHNKQVTDVLITGGDPMVMRSHILRAYIEPLLGEGLEHITTIRIGTKSLSFWPYRYVSDPDADDLIRLFDDIQRAGKHLSFMAHFNHPAEMKTAVVRTAIQRIRSTGAVIRTQAPLMRTINDEPKIWADLWKKQVNEGCVPYYMFVARDTGAQHHFGIPLTSAWSIYQKAVQRVSGIARTVRGPSMSAGPGKILVNGFLELEDQNAIVLSFLQGRNPDWVNRPFLAAYDEEAIWIDDLRPLPGRDEWFWSKEYNEMCVSSRYAVER</sequence>
<comment type="caution">
    <text evidence="11">The sequence shown here is derived from an EMBL/GenBank/DDBJ whole genome shotgun (WGS) entry which is preliminary data.</text>
</comment>
<comment type="similarity">
    <text evidence="3">Belongs to the radical SAM superfamily. KamA family.</text>
</comment>
<proteinExistence type="inferred from homology"/>
<evidence type="ECO:0000256" key="4">
    <source>
        <dbReference type="ARBA" id="ARBA00022485"/>
    </source>
</evidence>
<keyword evidence="4" id="KW-0004">4Fe-4S</keyword>